<organism evidence="1 2">
    <name type="scientific">Brochothrix thermosphacta</name>
    <name type="common">Microbacterium thermosphactum</name>
    <dbReference type="NCBI Taxonomy" id="2756"/>
    <lineage>
        <taxon>Bacteria</taxon>
        <taxon>Bacillati</taxon>
        <taxon>Bacillota</taxon>
        <taxon>Bacilli</taxon>
        <taxon>Bacillales</taxon>
        <taxon>Listeriaceae</taxon>
        <taxon>Brochothrix</taxon>
    </lineage>
</organism>
<dbReference type="RefSeq" id="WP_096699169.1">
    <property type="nucleotide sequence ID" value="NZ_CP023483.1"/>
</dbReference>
<sequence length="226" mass="26074">MNKFHKKDFLDFIVEYDDLITEMDVFYDHFKLIKEPSSDGNRKNKYYDTTVIDKVVATLCTDKLVTGATKYASNKIYWMNVDGLKEKGENYLNSFNSSIPVKETTQIINNYFHDTKYVQQNNGNASNNTQNNIEYTINDYKENITKLDNLFNNSGLADYSNAGEWDNTMNELYNLPDESITSKKEKASLLLEKAKKIITSTGELTKNISGIWLLIDKISEFIPNIF</sequence>
<dbReference type="EMBL" id="CP023483">
    <property type="protein sequence ID" value="ATF25035.1"/>
    <property type="molecule type" value="Genomic_DNA"/>
</dbReference>
<dbReference type="Proteomes" id="UP000243591">
    <property type="component" value="Chromosome"/>
</dbReference>
<gene>
    <name evidence="1" type="ORF">CNY62_00830</name>
</gene>
<protein>
    <submittedName>
        <fullName evidence="1">Uncharacterized protein</fullName>
    </submittedName>
</protein>
<dbReference type="AlphaFoldDB" id="A0A291BUU5"/>
<reference evidence="1 2" key="1">
    <citation type="submission" date="2017-09" db="EMBL/GenBank/DDBJ databases">
        <title>Complete Genome Sequences of Two Strains of the Meat Spoilage Bacterium Brochothrix thermosphacta Isolated from Ground Chicken.</title>
        <authorList>
            <person name="Paoli G.C."/>
            <person name="Wijey C."/>
            <person name="Chen C.-Y."/>
            <person name="Nguyen L."/>
            <person name="Yan X."/>
            <person name="Irwin P.L."/>
        </authorList>
    </citation>
    <scope>NUCLEOTIDE SEQUENCE [LARGE SCALE GENOMIC DNA]</scope>
    <source>
        <strain evidence="1 2">BI</strain>
    </source>
</reference>
<dbReference type="KEGG" id="bths:CNY62_00830"/>
<keyword evidence="2" id="KW-1185">Reference proteome</keyword>
<accession>A0A291BUU5</accession>
<name>A0A291BUU5_BROTH</name>
<proteinExistence type="predicted"/>
<evidence type="ECO:0000313" key="2">
    <source>
        <dbReference type="Proteomes" id="UP000243591"/>
    </source>
</evidence>
<evidence type="ECO:0000313" key="1">
    <source>
        <dbReference type="EMBL" id="ATF25035.1"/>
    </source>
</evidence>